<dbReference type="GO" id="GO:0016705">
    <property type="term" value="F:oxidoreductase activity, acting on paired donors, with incorporation or reduction of molecular oxygen"/>
    <property type="evidence" value="ECO:0007669"/>
    <property type="project" value="InterPro"/>
</dbReference>
<accession>A0AAD3XTG7</accession>
<keyword evidence="4 12" id="KW-0349">Heme</keyword>
<keyword evidence="15" id="KW-1185">Reference proteome</keyword>
<dbReference type="PROSITE" id="PS00086">
    <property type="entry name" value="CYTOCHROME_P450"/>
    <property type="match status" value="1"/>
</dbReference>
<keyword evidence="9 12" id="KW-0408">Iron</keyword>
<proteinExistence type="inferred from homology"/>
<dbReference type="GO" id="GO:0016020">
    <property type="term" value="C:membrane"/>
    <property type="evidence" value="ECO:0007669"/>
    <property type="project" value="UniProtKB-SubCell"/>
</dbReference>
<dbReference type="GO" id="GO:0020037">
    <property type="term" value="F:heme binding"/>
    <property type="evidence" value="ECO:0007669"/>
    <property type="project" value="InterPro"/>
</dbReference>
<comment type="subcellular location">
    <subcellularLocation>
        <location evidence="2">Membrane</location>
        <topology evidence="2">Single-pass membrane protein</topology>
    </subcellularLocation>
</comment>
<evidence type="ECO:0000256" key="9">
    <source>
        <dbReference type="ARBA" id="ARBA00023004"/>
    </source>
</evidence>
<dbReference type="GO" id="GO:0005506">
    <property type="term" value="F:iron ion binding"/>
    <property type="evidence" value="ECO:0007669"/>
    <property type="project" value="InterPro"/>
</dbReference>
<reference evidence="14" key="1">
    <citation type="submission" date="2023-05" db="EMBL/GenBank/DDBJ databases">
        <title>Nepenthes gracilis genome sequencing.</title>
        <authorList>
            <person name="Fukushima K."/>
        </authorList>
    </citation>
    <scope>NUCLEOTIDE SEQUENCE</scope>
    <source>
        <strain evidence="14">SING2019-196</strain>
    </source>
</reference>
<gene>
    <name evidence="14" type="ORF">Nepgr_018504</name>
</gene>
<dbReference type="Proteomes" id="UP001279734">
    <property type="component" value="Unassembled WGS sequence"/>
</dbReference>
<evidence type="ECO:0000256" key="1">
    <source>
        <dbReference type="ARBA" id="ARBA00001971"/>
    </source>
</evidence>
<evidence type="ECO:0000313" key="14">
    <source>
        <dbReference type="EMBL" id="GMH16663.1"/>
    </source>
</evidence>
<evidence type="ECO:0000256" key="4">
    <source>
        <dbReference type="ARBA" id="ARBA00022617"/>
    </source>
</evidence>
<evidence type="ECO:0008006" key="16">
    <source>
        <dbReference type="Google" id="ProtNLM"/>
    </source>
</evidence>
<evidence type="ECO:0000256" key="2">
    <source>
        <dbReference type="ARBA" id="ARBA00004167"/>
    </source>
</evidence>
<keyword evidence="8 13" id="KW-0560">Oxidoreductase</keyword>
<dbReference type="InterPro" id="IPR017972">
    <property type="entry name" value="Cyt_P450_CS"/>
</dbReference>
<dbReference type="PANTHER" id="PTHR47947:SF62">
    <property type="entry name" value="CYTOCHROME P450, FAMILY 81, SUBFAMILY D, POLYPEPTIDE 5"/>
    <property type="match status" value="1"/>
</dbReference>
<dbReference type="Pfam" id="PF00067">
    <property type="entry name" value="p450"/>
    <property type="match status" value="1"/>
</dbReference>
<dbReference type="GO" id="GO:0004497">
    <property type="term" value="F:monooxygenase activity"/>
    <property type="evidence" value="ECO:0007669"/>
    <property type="project" value="UniProtKB-KW"/>
</dbReference>
<comment type="cofactor">
    <cofactor evidence="1 12">
        <name>heme</name>
        <dbReference type="ChEBI" id="CHEBI:30413"/>
    </cofactor>
</comment>
<evidence type="ECO:0000256" key="3">
    <source>
        <dbReference type="ARBA" id="ARBA00010617"/>
    </source>
</evidence>
<organism evidence="14 15">
    <name type="scientific">Nepenthes gracilis</name>
    <name type="common">Slender pitcher plant</name>
    <dbReference type="NCBI Taxonomy" id="150966"/>
    <lineage>
        <taxon>Eukaryota</taxon>
        <taxon>Viridiplantae</taxon>
        <taxon>Streptophyta</taxon>
        <taxon>Embryophyta</taxon>
        <taxon>Tracheophyta</taxon>
        <taxon>Spermatophyta</taxon>
        <taxon>Magnoliopsida</taxon>
        <taxon>eudicotyledons</taxon>
        <taxon>Gunneridae</taxon>
        <taxon>Pentapetalae</taxon>
        <taxon>Caryophyllales</taxon>
        <taxon>Nepenthaceae</taxon>
        <taxon>Nepenthes</taxon>
    </lineage>
</organism>
<dbReference type="FunFam" id="1.10.630.10:FF:000126">
    <property type="entry name" value="Predicted protein"/>
    <property type="match status" value="1"/>
</dbReference>
<feature type="binding site" description="axial binding residue" evidence="12">
    <location>
        <position position="335"/>
    </location>
    <ligand>
        <name>heme</name>
        <dbReference type="ChEBI" id="CHEBI:30413"/>
    </ligand>
    <ligandPart>
        <name>Fe</name>
        <dbReference type="ChEBI" id="CHEBI:18248"/>
    </ligandPart>
</feature>
<evidence type="ECO:0000256" key="7">
    <source>
        <dbReference type="ARBA" id="ARBA00022989"/>
    </source>
</evidence>
<dbReference type="InterPro" id="IPR001128">
    <property type="entry name" value="Cyt_P450"/>
</dbReference>
<evidence type="ECO:0000256" key="12">
    <source>
        <dbReference type="PIRSR" id="PIRSR602401-1"/>
    </source>
</evidence>
<evidence type="ECO:0000256" key="5">
    <source>
        <dbReference type="ARBA" id="ARBA00022692"/>
    </source>
</evidence>
<keyword evidence="7" id="KW-1133">Transmembrane helix</keyword>
<name>A0AAD3XTG7_NEPGR</name>
<dbReference type="PRINTS" id="PR00385">
    <property type="entry name" value="P450"/>
</dbReference>
<evidence type="ECO:0000256" key="6">
    <source>
        <dbReference type="ARBA" id="ARBA00022723"/>
    </source>
</evidence>
<keyword evidence="10 13" id="KW-0503">Monooxygenase</keyword>
<evidence type="ECO:0000256" key="8">
    <source>
        <dbReference type="ARBA" id="ARBA00023002"/>
    </source>
</evidence>
<evidence type="ECO:0000256" key="11">
    <source>
        <dbReference type="ARBA" id="ARBA00023136"/>
    </source>
</evidence>
<evidence type="ECO:0000256" key="13">
    <source>
        <dbReference type="RuleBase" id="RU000461"/>
    </source>
</evidence>
<evidence type="ECO:0000313" key="15">
    <source>
        <dbReference type="Proteomes" id="UP001279734"/>
    </source>
</evidence>
<comment type="caution">
    <text evidence="14">The sequence shown here is derived from an EMBL/GenBank/DDBJ whole genome shotgun (WGS) entry which is preliminary data.</text>
</comment>
<keyword evidence="11" id="KW-0472">Membrane</keyword>
<dbReference type="EMBL" id="BSYO01000016">
    <property type="protein sequence ID" value="GMH16663.1"/>
    <property type="molecule type" value="Genomic_DNA"/>
</dbReference>
<keyword evidence="6 12" id="KW-0479">Metal-binding</keyword>
<keyword evidence="5" id="KW-0812">Transmembrane</keyword>
<protein>
    <recommendedName>
        <fullName evidence="16">Cytochrome P450</fullName>
    </recommendedName>
</protein>
<sequence>MAARILGNDYSYLVWAPYGPLWRNVRRVATIDALSSHRIQETAHIRLGEIRFMIRQLLQKSEVNRKVNLNSFLSVLTHNLITTTIDGRRWDESTYSLFFPSISINVCDLLPALRWVGFKGIEKKMLQVKNMRDEFLQRLIDECRREKAKSPPRGGTRGEAGERKKTIMEELVALQENEPDRYTDDLLKGLLVVMLTAGIDTTSYTMEWAMSLLLNHPHILQKARDEIDMAIGDCRLVEDSNITKLSYLKCIVNETLRLCPVAPLLIPHFSSEDCTVGGYHVSKGTVLLVNAWALHRNPDLWKDPLEFRPERFMGAEEGEGEGFKFLPFGVGRRACPGYNLATKSVTLALASLIQCFDWERVDGELVDMEEATSLILPKKKPLEAMCSPRSSMIAILSQL</sequence>
<dbReference type="PRINTS" id="PR00463">
    <property type="entry name" value="EP450I"/>
</dbReference>
<dbReference type="SUPFAM" id="SSF48264">
    <property type="entry name" value="Cytochrome P450"/>
    <property type="match status" value="1"/>
</dbReference>
<evidence type="ECO:0000256" key="10">
    <source>
        <dbReference type="ARBA" id="ARBA00023033"/>
    </source>
</evidence>
<dbReference type="Gene3D" id="1.10.630.10">
    <property type="entry name" value="Cytochrome P450"/>
    <property type="match status" value="1"/>
</dbReference>
<dbReference type="InterPro" id="IPR002401">
    <property type="entry name" value="Cyt_P450_E_grp-I"/>
</dbReference>
<dbReference type="InterPro" id="IPR036396">
    <property type="entry name" value="Cyt_P450_sf"/>
</dbReference>
<comment type="similarity">
    <text evidence="3 13">Belongs to the cytochrome P450 family.</text>
</comment>
<dbReference type="AlphaFoldDB" id="A0AAD3XTG7"/>
<dbReference type="PANTHER" id="PTHR47947">
    <property type="entry name" value="CYTOCHROME P450 82C3-RELATED"/>
    <property type="match status" value="1"/>
</dbReference>
<dbReference type="InterPro" id="IPR050651">
    <property type="entry name" value="Plant_Cytochrome_P450_Monoox"/>
</dbReference>